<dbReference type="AlphaFoldDB" id="A0AAE0RDV7"/>
<comment type="caution">
    <text evidence="3">The sequence shown here is derived from an EMBL/GenBank/DDBJ whole genome shotgun (WGS) entry which is preliminary data.</text>
</comment>
<dbReference type="Pfam" id="PF13358">
    <property type="entry name" value="DDE_3"/>
    <property type="match status" value="1"/>
</dbReference>
<sequence>MILFTNSWLRQRSSLRTCGCALWLLTNQERAIRPYLNVLKFQWLQYKNIIKKYKMFHTVKKSQRRWSEAKSDTWAGQEDSKRAGGPGNLTTVNGTMKKEQYIKIFNNNIRQSAEKLGLGHQWTFEHDNNPKHRAKVVKKWLADKNINVLQWPSQSPDLNPIENLWRELKTRVMAKRPSNLKELELIAKDEWAKIPVETCKKL</sequence>
<evidence type="ECO:0000259" key="2">
    <source>
        <dbReference type="Pfam" id="PF13358"/>
    </source>
</evidence>
<feature type="domain" description="Tc1-like transposase DDE" evidence="2">
    <location>
        <begin position="90"/>
        <end position="183"/>
    </location>
</feature>
<dbReference type="Proteomes" id="UP001274896">
    <property type="component" value="Unassembled WGS sequence"/>
</dbReference>
<keyword evidence="4" id="KW-1185">Reference proteome</keyword>
<dbReference type="GO" id="GO:0003676">
    <property type="term" value="F:nucleic acid binding"/>
    <property type="evidence" value="ECO:0007669"/>
    <property type="project" value="InterPro"/>
</dbReference>
<accession>A0AAE0RDV7</accession>
<gene>
    <name evidence="3" type="ORF">QTP70_013886</name>
</gene>
<feature type="non-terminal residue" evidence="3">
    <location>
        <position position="202"/>
    </location>
</feature>
<name>A0AAE0RDV7_9TELE</name>
<dbReference type="InterPro" id="IPR036397">
    <property type="entry name" value="RNaseH_sf"/>
</dbReference>
<evidence type="ECO:0000313" key="4">
    <source>
        <dbReference type="Proteomes" id="UP001274896"/>
    </source>
</evidence>
<protein>
    <recommendedName>
        <fullName evidence="2">Tc1-like transposase DDE domain-containing protein</fullName>
    </recommendedName>
</protein>
<dbReference type="InterPro" id="IPR038717">
    <property type="entry name" value="Tc1-like_DDE_dom"/>
</dbReference>
<reference evidence="3" key="1">
    <citation type="submission" date="2023-06" db="EMBL/GenBank/DDBJ databases">
        <title>Male Hemibagrus guttatus genome.</title>
        <authorList>
            <person name="Bian C."/>
        </authorList>
    </citation>
    <scope>NUCLEOTIDE SEQUENCE</scope>
    <source>
        <strain evidence="3">Male_cb2023</strain>
        <tissue evidence="3">Muscle</tissue>
    </source>
</reference>
<proteinExistence type="predicted"/>
<dbReference type="EMBL" id="JAUCMX010000003">
    <property type="protein sequence ID" value="KAK3551169.1"/>
    <property type="molecule type" value="Genomic_DNA"/>
</dbReference>
<dbReference type="Gene3D" id="3.30.420.10">
    <property type="entry name" value="Ribonuclease H-like superfamily/Ribonuclease H"/>
    <property type="match status" value="1"/>
</dbReference>
<evidence type="ECO:0000256" key="1">
    <source>
        <dbReference type="SAM" id="MobiDB-lite"/>
    </source>
</evidence>
<organism evidence="3 4">
    <name type="scientific">Hemibagrus guttatus</name>
    <dbReference type="NCBI Taxonomy" id="175788"/>
    <lineage>
        <taxon>Eukaryota</taxon>
        <taxon>Metazoa</taxon>
        <taxon>Chordata</taxon>
        <taxon>Craniata</taxon>
        <taxon>Vertebrata</taxon>
        <taxon>Euteleostomi</taxon>
        <taxon>Actinopterygii</taxon>
        <taxon>Neopterygii</taxon>
        <taxon>Teleostei</taxon>
        <taxon>Ostariophysi</taxon>
        <taxon>Siluriformes</taxon>
        <taxon>Bagridae</taxon>
        <taxon>Hemibagrus</taxon>
    </lineage>
</organism>
<evidence type="ECO:0000313" key="3">
    <source>
        <dbReference type="EMBL" id="KAK3551169.1"/>
    </source>
</evidence>
<feature type="region of interest" description="Disordered" evidence="1">
    <location>
        <begin position="67"/>
        <end position="92"/>
    </location>
</feature>